<dbReference type="InParanoid" id="C1E1S5"/>
<comment type="similarity">
    <text evidence="2 7">Belongs to the NSE4 family.</text>
</comment>
<feature type="region of interest" description="Disordered" evidence="8">
    <location>
        <begin position="245"/>
        <end position="274"/>
    </location>
</feature>
<comment type="subunit">
    <text evidence="7">Component of the SMC5-SMC6 complex.</text>
</comment>
<comment type="subcellular location">
    <subcellularLocation>
        <location evidence="1 7">Nucleus</location>
    </subcellularLocation>
</comment>
<keyword evidence="6 7" id="KW-0539">Nucleus</keyword>
<evidence type="ECO:0000256" key="5">
    <source>
        <dbReference type="ARBA" id="ARBA00023204"/>
    </source>
</evidence>
<feature type="region of interest" description="Disordered" evidence="8">
    <location>
        <begin position="300"/>
        <end position="375"/>
    </location>
</feature>
<evidence type="ECO:0000259" key="9">
    <source>
        <dbReference type="Pfam" id="PF08743"/>
    </source>
</evidence>
<comment type="function">
    <text evidence="7">Component of the SMC5-SMC6 complex, that promotes sister chromatid alignment after DNA damage and facilitates double-stranded DNA breaks (DSBs) repair via homologous recombination between sister chromatids.</text>
</comment>
<keyword evidence="5 7" id="KW-0234">DNA repair</keyword>
<dbReference type="EMBL" id="CP001324">
    <property type="protein sequence ID" value="ACO61792.1"/>
    <property type="molecule type" value="Genomic_DNA"/>
</dbReference>
<reference evidence="10 11" key="1">
    <citation type="journal article" date="2009" name="Science">
        <title>Green evolution and dynamic adaptations revealed by genomes of the marine picoeukaryotes Micromonas.</title>
        <authorList>
            <person name="Worden A.Z."/>
            <person name="Lee J.H."/>
            <person name="Mock T."/>
            <person name="Rouze P."/>
            <person name="Simmons M.P."/>
            <person name="Aerts A.L."/>
            <person name="Allen A.E."/>
            <person name="Cuvelier M.L."/>
            <person name="Derelle E."/>
            <person name="Everett M.V."/>
            <person name="Foulon E."/>
            <person name="Grimwood J."/>
            <person name="Gundlach H."/>
            <person name="Henrissat B."/>
            <person name="Napoli C."/>
            <person name="McDonald S.M."/>
            <person name="Parker M.S."/>
            <person name="Rombauts S."/>
            <person name="Salamov A."/>
            <person name="Von Dassow P."/>
            <person name="Badger J.H."/>
            <person name="Coutinho P.M."/>
            <person name="Demir E."/>
            <person name="Dubchak I."/>
            <person name="Gentemann C."/>
            <person name="Eikrem W."/>
            <person name="Gready J.E."/>
            <person name="John U."/>
            <person name="Lanier W."/>
            <person name="Lindquist E.A."/>
            <person name="Lucas S."/>
            <person name="Mayer K.F."/>
            <person name="Moreau H."/>
            <person name="Not F."/>
            <person name="Otillar R."/>
            <person name="Panaud O."/>
            <person name="Pangilinan J."/>
            <person name="Paulsen I."/>
            <person name="Piegu B."/>
            <person name="Poliakov A."/>
            <person name="Robbens S."/>
            <person name="Schmutz J."/>
            <person name="Toulza E."/>
            <person name="Wyss T."/>
            <person name="Zelensky A."/>
            <person name="Zhou K."/>
            <person name="Armbrust E.V."/>
            <person name="Bhattacharya D."/>
            <person name="Goodenough U.W."/>
            <person name="Van de Peer Y."/>
            <person name="Grigoriev I.V."/>
        </authorList>
    </citation>
    <scope>NUCLEOTIDE SEQUENCE [LARGE SCALE GENOMIC DNA]</scope>
    <source>
        <strain evidence="11">RCC299 / NOUM17</strain>
    </source>
</reference>
<dbReference type="GO" id="GO:0006310">
    <property type="term" value="P:DNA recombination"/>
    <property type="evidence" value="ECO:0007669"/>
    <property type="project" value="UniProtKB-UniRule"/>
</dbReference>
<protein>
    <recommendedName>
        <fullName evidence="7">Non-structural maintenance of chromosomes element 4</fullName>
    </recommendedName>
</protein>
<dbReference type="KEGG" id="mis:MICPUN_56977"/>
<dbReference type="FunCoup" id="C1E1S5">
    <property type="interactions" value="1364"/>
</dbReference>
<feature type="region of interest" description="Disordered" evidence="8">
    <location>
        <begin position="168"/>
        <end position="190"/>
    </location>
</feature>
<evidence type="ECO:0000256" key="7">
    <source>
        <dbReference type="RuleBase" id="RU365071"/>
    </source>
</evidence>
<dbReference type="STRING" id="296587.C1E1S5"/>
<dbReference type="InterPro" id="IPR027786">
    <property type="entry name" value="Nse4/EID"/>
</dbReference>
<keyword evidence="11" id="KW-1185">Reference proteome</keyword>
<dbReference type="RefSeq" id="XP_002500534.1">
    <property type="nucleotide sequence ID" value="XM_002500488.1"/>
</dbReference>
<feature type="compositionally biased region" description="Basic residues" evidence="8">
    <location>
        <begin position="344"/>
        <end position="354"/>
    </location>
</feature>
<evidence type="ECO:0000256" key="4">
    <source>
        <dbReference type="ARBA" id="ARBA00023172"/>
    </source>
</evidence>
<gene>
    <name evidence="10" type="ORF">MICPUN_56977</name>
</gene>
<accession>C1E1S5</accession>
<dbReference type="Proteomes" id="UP000002009">
    <property type="component" value="Chromosome 3"/>
</dbReference>
<evidence type="ECO:0000256" key="2">
    <source>
        <dbReference type="ARBA" id="ARBA00008997"/>
    </source>
</evidence>
<dbReference type="GeneID" id="8241725"/>
<dbReference type="AlphaFoldDB" id="C1E1S5"/>
<sequence>MPRENGVTPDGEDKESKVFRRKLRGKMRNLHKTLHESKDEIIDLTGPVSKLGEVIEILEDIHEDVVKPREQLLDAEVMATAADLGVEMAKKMGGLGAITPAQFMARLCKQFVVGVDPDAQAERDEGAFNWTLFGSSVGKHFHDAPTMAFMNGAMDTQIKERRVAQRIRRDPVGPAVAPDSVADTKADQQTDQAMKRMVKILRNKKHQNETLTVEQLSANPKSFSQFIENIFTLSFLVKDGEAGLTPPPEGLDGPNVEKCPQVRKMKKPEEQHMDRSTFVLHLDMEGWRRLCEANDRMEGAIPHREEVTEMDLTEGNGIGGPGAAARAEDGEEVESPGGAENPKGKAKPRGRGLTRPRDSTNSEERAAALRRKVAV</sequence>
<evidence type="ECO:0000256" key="3">
    <source>
        <dbReference type="ARBA" id="ARBA00022763"/>
    </source>
</evidence>
<proteinExistence type="inferred from homology"/>
<name>C1E1S5_MICCC</name>
<organism evidence="10 11">
    <name type="scientific">Micromonas commoda (strain RCC299 / NOUM17 / CCMP2709)</name>
    <name type="common">Picoplanktonic green alga</name>
    <dbReference type="NCBI Taxonomy" id="296587"/>
    <lineage>
        <taxon>Eukaryota</taxon>
        <taxon>Viridiplantae</taxon>
        <taxon>Chlorophyta</taxon>
        <taxon>Mamiellophyceae</taxon>
        <taxon>Mamiellales</taxon>
        <taxon>Mamiellaceae</taxon>
        <taxon>Micromonas</taxon>
    </lineage>
</organism>
<feature type="compositionally biased region" description="Basic and acidic residues" evidence="8">
    <location>
        <begin position="355"/>
        <end position="367"/>
    </location>
</feature>
<dbReference type="PANTHER" id="PTHR16140">
    <property type="entry name" value="NON-STRUCTURAL MAINTENANCE OF CHROMOSOMES ELEMENT 4"/>
    <property type="match status" value="1"/>
</dbReference>
<evidence type="ECO:0000313" key="11">
    <source>
        <dbReference type="Proteomes" id="UP000002009"/>
    </source>
</evidence>
<keyword evidence="3 7" id="KW-0227">DNA damage</keyword>
<feature type="domain" description="Non-structural maintenance of chromosome element 4 C-terminal" evidence="9">
    <location>
        <begin position="213"/>
        <end position="300"/>
    </location>
</feature>
<keyword evidence="4 7" id="KW-0233">DNA recombination</keyword>
<dbReference type="GO" id="GO:0005634">
    <property type="term" value="C:nucleus"/>
    <property type="evidence" value="ECO:0007669"/>
    <property type="project" value="UniProtKB-SubCell"/>
</dbReference>
<evidence type="ECO:0000313" key="10">
    <source>
        <dbReference type="EMBL" id="ACO61792.1"/>
    </source>
</evidence>
<dbReference type="GO" id="GO:0030915">
    <property type="term" value="C:Smc5-Smc6 complex"/>
    <property type="evidence" value="ECO:0007669"/>
    <property type="project" value="UniProtKB-UniRule"/>
</dbReference>
<evidence type="ECO:0000256" key="1">
    <source>
        <dbReference type="ARBA" id="ARBA00004123"/>
    </source>
</evidence>
<evidence type="ECO:0000256" key="6">
    <source>
        <dbReference type="ARBA" id="ARBA00023242"/>
    </source>
</evidence>
<dbReference type="PANTHER" id="PTHR16140:SF0">
    <property type="entry name" value="NON-STRUCTURAL MAINTENANCE OF CHROMOSOMES ELEMENT 4"/>
    <property type="match status" value="1"/>
</dbReference>
<dbReference type="OrthoDB" id="361242at2759"/>
<dbReference type="Pfam" id="PF08743">
    <property type="entry name" value="Nse4_C"/>
    <property type="match status" value="1"/>
</dbReference>
<evidence type="ECO:0000256" key="8">
    <source>
        <dbReference type="SAM" id="MobiDB-lite"/>
    </source>
</evidence>
<dbReference type="eggNOG" id="KOG2866">
    <property type="taxonomic scope" value="Eukaryota"/>
</dbReference>
<dbReference type="InterPro" id="IPR014854">
    <property type="entry name" value="Nse4_C"/>
</dbReference>
<dbReference type="OMA" id="GPMNCEV"/>
<dbReference type="GO" id="GO:0006281">
    <property type="term" value="P:DNA repair"/>
    <property type="evidence" value="ECO:0007669"/>
    <property type="project" value="UniProtKB-UniRule"/>
</dbReference>